<dbReference type="AlphaFoldDB" id="A0AAQ3WTH9"/>
<keyword evidence="1" id="KW-0479">Metal-binding</keyword>
<dbReference type="Pfam" id="PF00403">
    <property type="entry name" value="HMA"/>
    <property type="match status" value="1"/>
</dbReference>
<evidence type="ECO:0000313" key="4">
    <source>
        <dbReference type="Proteomes" id="UP001341281"/>
    </source>
</evidence>
<dbReference type="InterPro" id="IPR036163">
    <property type="entry name" value="HMA_dom_sf"/>
</dbReference>
<dbReference type="SUPFAM" id="SSF55008">
    <property type="entry name" value="HMA, heavy metal-associated domain"/>
    <property type="match status" value="1"/>
</dbReference>
<dbReference type="PANTHER" id="PTHR22814">
    <property type="entry name" value="COPPER TRANSPORT PROTEIN ATOX1-RELATED"/>
    <property type="match status" value="1"/>
</dbReference>
<protein>
    <recommendedName>
        <fullName evidence="2">HMA domain-containing protein</fullName>
    </recommendedName>
</protein>
<keyword evidence="4" id="KW-1185">Reference proteome</keyword>
<dbReference type="GO" id="GO:0046872">
    <property type="term" value="F:metal ion binding"/>
    <property type="evidence" value="ECO:0007669"/>
    <property type="project" value="UniProtKB-KW"/>
</dbReference>
<evidence type="ECO:0000313" key="3">
    <source>
        <dbReference type="EMBL" id="WVZ73647.1"/>
    </source>
</evidence>
<feature type="domain" description="HMA" evidence="2">
    <location>
        <begin position="33"/>
        <end position="96"/>
    </location>
</feature>
<evidence type="ECO:0000259" key="2">
    <source>
        <dbReference type="PROSITE" id="PS50846"/>
    </source>
</evidence>
<gene>
    <name evidence="3" type="ORF">U9M48_021932</name>
</gene>
<reference evidence="3 4" key="1">
    <citation type="submission" date="2024-02" db="EMBL/GenBank/DDBJ databases">
        <title>High-quality chromosome-scale genome assembly of Pensacola bahiagrass (Paspalum notatum Flugge var. saurae).</title>
        <authorList>
            <person name="Vega J.M."/>
            <person name="Podio M."/>
            <person name="Orjuela J."/>
            <person name="Siena L.A."/>
            <person name="Pessino S.C."/>
            <person name="Combes M.C."/>
            <person name="Mariac C."/>
            <person name="Albertini E."/>
            <person name="Pupilli F."/>
            <person name="Ortiz J.P.A."/>
            <person name="Leblanc O."/>
        </authorList>
    </citation>
    <scope>NUCLEOTIDE SEQUENCE [LARGE SCALE GENOMIC DNA]</scope>
    <source>
        <strain evidence="3">R1</strain>
        <tissue evidence="3">Leaf</tissue>
    </source>
</reference>
<dbReference type="PROSITE" id="PS50846">
    <property type="entry name" value="HMA_2"/>
    <property type="match status" value="1"/>
</dbReference>
<name>A0AAQ3WTH9_PASNO</name>
<dbReference type="Proteomes" id="UP001341281">
    <property type="component" value="Chromosome 05"/>
</dbReference>
<organism evidence="3 4">
    <name type="scientific">Paspalum notatum var. saurae</name>
    <dbReference type="NCBI Taxonomy" id="547442"/>
    <lineage>
        <taxon>Eukaryota</taxon>
        <taxon>Viridiplantae</taxon>
        <taxon>Streptophyta</taxon>
        <taxon>Embryophyta</taxon>
        <taxon>Tracheophyta</taxon>
        <taxon>Spermatophyta</taxon>
        <taxon>Magnoliopsida</taxon>
        <taxon>Liliopsida</taxon>
        <taxon>Poales</taxon>
        <taxon>Poaceae</taxon>
        <taxon>PACMAD clade</taxon>
        <taxon>Panicoideae</taxon>
        <taxon>Andropogonodae</taxon>
        <taxon>Paspaleae</taxon>
        <taxon>Paspalinae</taxon>
        <taxon>Paspalum</taxon>
    </lineage>
</organism>
<dbReference type="Gene3D" id="3.30.70.100">
    <property type="match status" value="1"/>
</dbReference>
<dbReference type="EMBL" id="CP144749">
    <property type="protein sequence ID" value="WVZ73647.1"/>
    <property type="molecule type" value="Genomic_DNA"/>
</dbReference>
<accession>A0AAQ3WTH9</accession>
<sequence length="171" mass="18974">MGGAMRQLRSLLGAINGHPREKKKKMVRRRQQVQTVELRVRMDCERCEREVKKALSGIRGVHHVEVHRLQQKVTVTGEVDPVAVLRRVQSTGKKAEPWPQNPDAAYYAPGAVAFYGLGAGAAQLQAHDGRWANPAGYYHYPATSRSVEVAFAAEHITNLFSDDNPNACSVM</sequence>
<evidence type="ECO:0000256" key="1">
    <source>
        <dbReference type="ARBA" id="ARBA00022723"/>
    </source>
</evidence>
<proteinExistence type="predicted"/>
<dbReference type="InterPro" id="IPR006121">
    <property type="entry name" value="HMA_dom"/>
</dbReference>
<dbReference type="PANTHER" id="PTHR22814:SF145">
    <property type="entry name" value="COPPER ION BINDING PROTEIN"/>
    <property type="match status" value="1"/>
</dbReference>
<dbReference type="CDD" id="cd00371">
    <property type="entry name" value="HMA"/>
    <property type="match status" value="1"/>
</dbReference>